<feature type="domain" description="Bacterial surface antigen (D15)" evidence="4">
    <location>
        <begin position="605"/>
        <end position="828"/>
    </location>
</feature>
<name>A0A926NGA8_9SPHI</name>
<evidence type="ECO:0000313" key="6">
    <source>
        <dbReference type="Proteomes" id="UP000619078"/>
    </source>
</evidence>
<evidence type="ECO:0000256" key="2">
    <source>
        <dbReference type="ARBA" id="ARBA00023136"/>
    </source>
</evidence>
<proteinExistence type="predicted"/>
<feature type="signal peptide" evidence="3">
    <location>
        <begin position="1"/>
        <end position="21"/>
    </location>
</feature>
<comment type="subcellular location">
    <subcellularLocation>
        <location evidence="1">Membrane</location>
    </subcellularLocation>
</comment>
<feature type="chain" id="PRO_5036919205" evidence="3">
    <location>
        <begin position="22"/>
        <end position="857"/>
    </location>
</feature>
<evidence type="ECO:0000256" key="3">
    <source>
        <dbReference type="SAM" id="SignalP"/>
    </source>
</evidence>
<protein>
    <submittedName>
        <fullName evidence="5">BamA/TamA family outer membrane protein</fullName>
    </submittedName>
</protein>
<sequence>MKLLTALFILTLILTGVRATAQTVKNDSITIAIEPQYNKVSKLHRTLFGENYRKLWAVPVKLRVFHLQKEKGGLTILQTGGGMQTRSLRLRDPSGQEWVLRTVQKYPERKLPANLRKTVAKDILQDQVSTANPFASLTVPPLADAVGILHSNPEIVYIPDDPALGEYRKDYANNVFLFEEREPLESDKTDNTKKVQEKLRGDNDVKVDEKVILRARLLDMILGDWDRHDDQWRWDKDKDKKNKSTLYSPIPRDRDQVYYKTSGIFPYIVSHQWLKARFQPYEAKIRDINAWNIGGQYFDRYFLNRLDENDWKEQIVYVQAHLTNQVIEDAFKRLPVDIYELSARKLIQTMEARRDNMTTQAIEYYRFLAQIVEVPMTDKKENFDIKEDEGGHIAITINKISKNDSLEQVLYHRVFDPAVTQEVRLYGFDGKDIFKVYGDGKSKIKVRMIGGDGVDSFSVAPTVNNKANLYIYDRSDKKNILPARSEAKLRLSTDTTVNDYDKNSYRFDRFEPIVSGGYNNDYGVSVIGGFSYTKHGFRKEPFDYRHEFLVDYSLARHSFLITYAGEYKKAVGNNDLKINLLSRGPNNVINFFGLGNESEFIDKGNREIEYYRNRYDLVTADVRISHTYSNLKLNAGIVAQYYHSSQGNNDTKFLNAYNIANPQQDVFSTNGFAGIVAGADYDTRNHSARTVKGVYWHTTLTTLQQLNKGDDRFGQLLSEFTFYLNPDRDSVFTIANRTGLATTVGGAAYYQQLKLGGINNLRGFHTGRFTGKTMAYNDIELRLKILDFNSYLFPGSFGVLGFNDIGRVWVPNESSSQWHDGYGFGVYLIPANLVSIQFSKGYSKEGSISYLSLGYKF</sequence>
<keyword evidence="2" id="KW-0472">Membrane</keyword>
<accession>A0A926NGA8</accession>
<keyword evidence="3" id="KW-0732">Signal</keyword>
<evidence type="ECO:0000256" key="1">
    <source>
        <dbReference type="ARBA" id="ARBA00004370"/>
    </source>
</evidence>
<organism evidence="5 6">
    <name type="scientific">Mucilaginibacter glaciei</name>
    <dbReference type="NCBI Taxonomy" id="2772109"/>
    <lineage>
        <taxon>Bacteria</taxon>
        <taxon>Pseudomonadati</taxon>
        <taxon>Bacteroidota</taxon>
        <taxon>Sphingobacteriia</taxon>
        <taxon>Sphingobacteriales</taxon>
        <taxon>Sphingobacteriaceae</taxon>
        <taxon>Mucilaginibacter</taxon>
    </lineage>
</organism>
<dbReference type="InterPro" id="IPR000184">
    <property type="entry name" value="Bac_surfAg_D15"/>
</dbReference>
<dbReference type="Pfam" id="PF01103">
    <property type="entry name" value="Omp85"/>
    <property type="match status" value="1"/>
</dbReference>
<keyword evidence="6" id="KW-1185">Reference proteome</keyword>
<reference evidence="5" key="1">
    <citation type="submission" date="2020-09" db="EMBL/GenBank/DDBJ databases">
        <title>Novel species of Mucilaginibacter isolated from a glacier on the Tibetan Plateau.</title>
        <authorList>
            <person name="Liu Q."/>
            <person name="Xin Y.-H."/>
        </authorList>
    </citation>
    <scope>NUCLEOTIDE SEQUENCE</scope>
    <source>
        <strain evidence="5">ZB1P21</strain>
    </source>
</reference>
<dbReference type="Gene3D" id="2.40.160.50">
    <property type="entry name" value="membrane protein fhac: a member of the omp85/tpsb transporter family"/>
    <property type="match status" value="1"/>
</dbReference>
<dbReference type="EMBL" id="JACWMX010000001">
    <property type="protein sequence ID" value="MBD1391559.1"/>
    <property type="molecule type" value="Genomic_DNA"/>
</dbReference>
<gene>
    <name evidence="5" type="ORF">IDJ76_00480</name>
</gene>
<dbReference type="RefSeq" id="WP_191159611.1">
    <property type="nucleotide sequence ID" value="NZ_JACWMX010000001.1"/>
</dbReference>
<evidence type="ECO:0000259" key="4">
    <source>
        <dbReference type="Pfam" id="PF01103"/>
    </source>
</evidence>
<dbReference type="Proteomes" id="UP000619078">
    <property type="component" value="Unassembled WGS sequence"/>
</dbReference>
<comment type="caution">
    <text evidence="5">The sequence shown here is derived from an EMBL/GenBank/DDBJ whole genome shotgun (WGS) entry which is preliminary data.</text>
</comment>
<evidence type="ECO:0000313" key="5">
    <source>
        <dbReference type="EMBL" id="MBD1391559.1"/>
    </source>
</evidence>
<dbReference type="AlphaFoldDB" id="A0A926NGA8"/>